<gene>
    <name evidence="2" type="ORF">ISN26_05335</name>
</gene>
<feature type="domain" description="Schlafen AlbA-2" evidence="1">
    <location>
        <begin position="36"/>
        <end position="131"/>
    </location>
</feature>
<dbReference type="Gene3D" id="3.30.950.30">
    <property type="entry name" value="Schlafen, AAA domain"/>
    <property type="match status" value="1"/>
</dbReference>
<dbReference type="Pfam" id="PF13749">
    <property type="entry name" value="HATPase_c_4"/>
    <property type="match status" value="1"/>
</dbReference>
<dbReference type="EMBL" id="JADHEI010000033">
    <property type="protein sequence ID" value="MBF2735484.1"/>
    <property type="molecule type" value="Genomic_DNA"/>
</dbReference>
<evidence type="ECO:0000259" key="1">
    <source>
        <dbReference type="Pfam" id="PF04326"/>
    </source>
</evidence>
<dbReference type="InterPro" id="IPR038475">
    <property type="entry name" value="RecG_C_sf"/>
</dbReference>
<accession>A0A930UHS5</accession>
<dbReference type="Proteomes" id="UP000604381">
    <property type="component" value="Unassembled WGS sequence"/>
</dbReference>
<protein>
    <submittedName>
        <fullName evidence="2">DNA binding domain-containing protein</fullName>
    </submittedName>
</protein>
<dbReference type="AlphaFoldDB" id="A0A930UHS5"/>
<keyword evidence="3" id="KW-1185">Reference proteome</keyword>
<dbReference type="InterPro" id="IPR007421">
    <property type="entry name" value="Schlafen_AlbA_2_dom"/>
</dbReference>
<evidence type="ECO:0000313" key="2">
    <source>
        <dbReference type="EMBL" id="MBF2735484.1"/>
    </source>
</evidence>
<name>A0A930UHS5_9GAMM</name>
<comment type="caution">
    <text evidence="2">The sequence shown here is derived from an EMBL/GenBank/DDBJ whole genome shotgun (WGS) entry which is preliminary data.</text>
</comment>
<dbReference type="Pfam" id="PF04326">
    <property type="entry name" value="SLFN_AlbA_2"/>
    <property type="match status" value="1"/>
</dbReference>
<proteinExistence type="predicted"/>
<dbReference type="PANTHER" id="PTHR30595">
    <property type="entry name" value="GLPR-RELATED TRANSCRIPTIONAL REPRESSOR"/>
    <property type="match status" value="1"/>
</dbReference>
<sequence length="476" mass="53090">MLAGKDITVEKIDELLKELASSCLTFNEGRNGYSTHRLCKRCAAMANAGGGLMLLGVTAKMPHKVVGSQAYRDPARLEKLVASRLRPTIRVEIVPVEHPQGRVMCVIVPSANAEPVRYKHVWYTRIGAQTVCMPLHEIAHLLGSGKRIAWLDDVCMRNLTAEAALDLLDVEAFCRITEGKPCTEPDLALEALKRSEMLVPDQDGSGFSITRASALLLARCMERFPAEIAWKRVRMVKYEGKTRKSAVLFDQRLDRGYASGLDAMMEMAAGRGSGSRNGARSGGAGSWYRKALRELLINAIVHQDFDSSEEVVLEVFADRVEIANPGESLTSPDYMISHYRSRNPQLMYAMMDLGLASDLGRGLCIVVDALEENCAAPLEIESKGGFTRARLFFGRRAYGDMSKSHKKGALYQHCLLKRANHQVATQASARARFNLGAKRQDELPRLLNELVAEGKLKYSYEYRNSRRYKLYYPHRA</sequence>
<reference evidence="2" key="1">
    <citation type="submission" date="2020-10" db="EMBL/GenBank/DDBJ databases">
        <title>An improved Amphimedon queenslandica hologenome assembly reveals how three proteobacterial symbionts can extend the metabolic phenotypic of their marine sponge host.</title>
        <authorList>
            <person name="Degnan B."/>
            <person name="Degnan S."/>
            <person name="Xiang X."/>
        </authorList>
    </citation>
    <scope>NUCLEOTIDE SEQUENCE</scope>
    <source>
        <strain evidence="2">AqS2</strain>
    </source>
</reference>
<dbReference type="PANTHER" id="PTHR30595:SF6">
    <property type="entry name" value="SCHLAFEN ALBA-2 DOMAIN-CONTAINING PROTEIN"/>
    <property type="match status" value="1"/>
</dbReference>
<organism evidence="2 3">
    <name type="scientific">Candidatus Amphirhobacter heronislandensis</name>
    <dbReference type="NCBI Taxonomy" id="1732024"/>
    <lineage>
        <taxon>Bacteria</taxon>
        <taxon>Pseudomonadati</taxon>
        <taxon>Pseudomonadota</taxon>
        <taxon>Gammaproteobacteria</taxon>
        <taxon>Candidatus Tethybacterales</taxon>
        <taxon>Candidatus Tethybacteraceae</taxon>
        <taxon>Candidatus Amphirhobacter</taxon>
    </lineage>
</organism>
<dbReference type="Gene3D" id="3.30.565.60">
    <property type="match status" value="1"/>
</dbReference>
<evidence type="ECO:0000313" key="3">
    <source>
        <dbReference type="Proteomes" id="UP000604381"/>
    </source>
</evidence>
<dbReference type="InterPro" id="IPR038461">
    <property type="entry name" value="Schlafen_AlbA_2_dom_sf"/>
</dbReference>